<gene>
    <name evidence="7" type="ORF">AYW79_10805</name>
    <name evidence="8" type="ORF">B2M26_07375</name>
</gene>
<dbReference type="PIRSF" id="PIRSF006278">
    <property type="entry name" value="ACCD_DCysDesulf"/>
    <property type="match status" value="1"/>
</dbReference>
<dbReference type="PANTHER" id="PTHR43780">
    <property type="entry name" value="1-AMINOCYCLOPROPANE-1-CARBOXYLATE DEAMINASE-RELATED"/>
    <property type="match status" value="1"/>
</dbReference>
<dbReference type="Proteomes" id="UP000190229">
    <property type="component" value="Unassembled WGS sequence"/>
</dbReference>
<dbReference type="EMBL" id="MWPS01000019">
    <property type="protein sequence ID" value="OPG16286.1"/>
    <property type="molecule type" value="Genomic_DNA"/>
</dbReference>
<sequence length="344" mass="36592">MNLAQFPRRRYTAGPTPIEHLPRLSQVLDGPQLFMKRDDLLGLASGGNKTRKLEFLIADALKEGSDTVITCGAVQSNHCRLTLAAAVKEGMKCHLVLEERVPNSYNPQNSGNNFLYHLLGVEGIRVVPGGSDMMLEMQQVAEELIAKGRKPYMIPGGGSNEIGSLGYVACAEEVLAQAFDQGLNISTVVCASGSGGTHAGLVVGFYGNSSGIPVVGMNVSRPKDVQETLIHDLAVRVGNHIGMKGSIPRDAVTCFDDYVGPGYSLPTAAMTSAVNLLAKTEGILLDPVYTGKAMAGLIGLIRKGYFKKSDNVLFIHTGGSPALYAYTSLFFETADAVVSNSLKI</sequence>
<dbReference type="NCBIfam" id="NF003031">
    <property type="entry name" value="PRK03910.1-4"/>
    <property type="match status" value="1"/>
</dbReference>
<dbReference type="InterPro" id="IPR005966">
    <property type="entry name" value="D-Cys_desShydrase"/>
</dbReference>
<keyword evidence="10" id="KW-1185">Reference proteome</keyword>
<dbReference type="InterPro" id="IPR036052">
    <property type="entry name" value="TrpB-like_PALP_sf"/>
</dbReference>
<protein>
    <submittedName>
        <fullName evidence="8">D-cysteine desulfhydrase</fullName>
    </submittedName>
</protein>
<evidence type="ECO:0000313" key="7">
    <source>
        <dbReference type="EMBL" id="OAG93423.1"/>
    </source>
</evidence>
<dbReference type="Gene3D" id="3.40.50.1100">
    <property type="match status" value="2"/>
</dbReference>
<dbReference type="InterPro" id="IPR027278">
    <property type="entry name" value="ACCD_DCysDesulf"/>
</dbReference>
<dbReference type="NCBIfam" id="TIGR01275">
    <property type="entry name" value="ACC_deam_rel"/>
    <property type="match status" value="1"/>
</dbReference>
<dbReference type="OrthoDB" id="9801249at2"/>
<dbReference type="PANTHER" id="PTHR43780:SF2">
    <property type="entry name" value="1-AMINOCYCLOPROPANE-1-CARBOXYLATE DEAMINASE-RELATED"/>
    <property type="match status" value="1"/>
</dbReference>
<reference evidence="7 9" key="1">
    <citation type="submission" date="2016-02" db="EMBL/GenBank/DDBJ databases">
        <title>Draft genome sequence of Acidibacillus ferrooxidans SLC66.</title>
        <authorList>
            <person name="Oliveira G."/>
            <person name="Nancucheo I."/>
            <person name="Dall'Agnol H."/>
            <person name="Johnson B."/>
            <person name="Oliveira R."/>
            <person name="Nunes G.L."/>
            <person name="Tzotzos G."/>
            <person name="Orellana S.C."/>
            <person name="Salim A.C."/>
            <person name="Araujo F.M."/>
        </authorList>
    </citation>
    <scope>NUCLEOTIDE SEQUENCE [LARGE SCALE GENOMIC DNA]</scope>
    <source>
        <strain evidence="7 9">SLC66</strain>
    </source>
</reference>
<evidence type="ECO:0000313" key="10">
    <source>
        <dbReference type="Proteomes" id="UP000190229"/>
    </source>
</evidence>
<dbReference type="AlphaFoldDB" id="A0A162SIK2"/>
<proteinExistence type="inferred from homology"/>
<organism evidence="8 10">
    <name type="scientific">Ferroacidibacillus organovorans</name>
    <dbReference type="NCBI Taxonomy" id="1765683"/>
    <lineage>
        <taxon>Bacteria</taxon>
        <taxon>Bacillati</taxon>
        <taxon>Bacillota</taxon>
        <taxon>Bacilli</taxon>
        <taxon>Bacillales</taxon>
        <taxon>Alicyclobacillaceae</taxon>
        <taxon>Ferroacidibacillus</taxon>
    </lineage>
</organism>
<evidence type="ECO:0000256" key="1">
    <source>
        <dbReference type="ARBA" id="ARBA00001933"/>
    </source>
</evidence>
<evidence type="ECO:0000256" key="4">
    <source>
        <dbReference type="PIRSR" id="PIRSR006278-1"/>
    </source>
</evidence>
<evidence type="ECO:0000256" key="5">
    <source>
        <dbReference type="PIRSR" id="PIRSR006278-2"/>
    </source>
</evidence>
<evidence type="ECO:0000313" key="8">
    <source>
        <dbReference type="EMBL" id="OPG16286.1"/>
    </source>
</evidence>
<dbReference type="Pfam" id="PF00291">
    <property type="entry name" value="PALP"/>
    <property type="match status" value="1"/>
</dbReference>
<accession>A0A162SIK2</accession>
<feature type="modified residue" description="N6-(pyridoxal phosphate)lysine" evidence="5">
    <location>
        <position position="49"/>
    </location>
</feature>
<dbReference type="EMBL" id="LSUQ01000036">
    <property type="protein sequence ID" value="OAG93423.1"/>
    <property type="molecule type" value="Genomic_DNA"/>
</dbReference>
<reference evidence="8 10" key="2">
    <citation type="submission" date="2017-02" db="EMBL/GenBank/DDBJ databases">
        <title>Draft genome of Acidibacillus ferrooxidans Huett2.</title>
        <authorList>
            <person name="Schopf S."/>
        </authorList>
    </citation>
    <scope>NUCLEOTIDE SEQUENCE [LARGE SCALE GENOMIC DNA]</scope>
    <source>
        <strain evidence="8 10">Huett2</strain>
    </source>
</reference>
<dbReference type="RefSeq" id="WP_067565541.1">
    <property type="nucleotide sequence ID" value="NZ_LSUQ01000036.1"/>
</dbReference>
<comment type="similarity">
    <text evidence="2">Belongs to the ACC deaminase/D-cysteine desulfhydrase family.</text>
</comment>
<evidence type="ECO:0000313" key="9">
    <source>
        <dbReference type="Proteomes" id="UP000077421"/>
    </source>
</evidence>
<name>A0A162SIK2_9BACL</name>
<dbReference type="SUPFAM" id="SSF53686">
    <property type="entry name" value="Tryptophan synthase beta subunit-like PLP-dependent enzymes"/>
    <property type="match status" value="1"/>
</dbReference>
<keyword evidence="3 5" id="KW-0663">Pyridoxal phosphate</keyword>
<dbReference type="STRING" id="1765683.B2M26_07375"/>
<comment type="caution">
    <text evidence="8">The sequence shown here is derived from an EMBL/GenBank/DDBJ whole genome shotgun (WGS) entry which is preliminary data.</text>
</comment>
<dbReference type="GO" id="GO:1901605">
    <property type="term" value="P:alpha-amino acid metabolic process"/>
    <property type="evidence" value="ECO:0007669"/>
    <property type="project" value="UniProtKB-ARBA"/>
</dbReference>
<comment type="cofactor">
    <cofactor evidence="1">
        <name>pyridoxal 5'-phosphate</name>
        <dbReference type="ChEBI" id="CHEBI:597326"/>
    </cofactor>
</comment>
<evidence type="ECO:0000259" key="6">
    <source>
        <dbReference type="Pfam" id="PF00291"/>
    </source>
</evidence>
<evidence type="ECO:0000256" key="2">
    <source>
        <dbReference type="ARBA" id="ARBA00008639"/>
    </source>
</evidence>
<dbReference type="InterPro" id="IPR001926">
    <property type="entry name" value="TrpB-like_PALP"/>
</dbReference>
<feature type="domain" description="Tryptophan synthase beta chain-like PALP" evidence="6">
    <location>
        <begin position="12"/>
        <end position="318"/>
    </location>
</feature>
<feature type="active site" description="Nucleophile" evidence="4">
    <location>
        <position position="76"/>
    </location>
</feature>
<evidence type="ECO:0000256" key="3">
    <source>
        <dbReference type="ARBA" id="ARBA00022898"/>
    </source>
</evidence>
<dbReference type="GO" id="GO:0019148">
    <property type="term" value="F:D-cysteine desulfhydrase activity"/>
    <property type="evidence" value="ECO:0007669"/>
    <property type="project" value="TreeGrafter"/>
</dbReference>
<dbReference type="Proteomes" id="UP000077421">
    <property type="component" value="Unassembled WGS sequence"/>
</dbReference>